<dbReference type="EMBL" id="JAPZBO010000001">
    <property type="protein sequence ID" value="KAJ5331369.1"/>
    <property type="molecule type" value="Genomic_DNA"/>
</dbReference>
<evidence type="ECO:0000259" key="4">
    <source>
        <dbReference type="PROSITE" id="PS50280"/>
    </source>
</evidence>
<dbReference type="PROSITE" id="PS50280">
    <property type="entry name" value="SET"/>
    <property type="match status" value="1"/>
</dbReference>
<dbReference type="PROSITE" id="PS50868">
    <property type="entry name" value="POST_SET"/>
    <property type="match status" value="1"/>
</dbReference>
<dbReference type="InterPro" id="IPR046341">
    <property type="entry name" value="SET_dom_sf"/>
</dbReference>
<evidence type="ECO:0000313" key="6">
    <source>
        <dbReference type="EMBL" id="KAJ5331369.1"/>
    </source>
</evidence>
<dbReference type="Gene3D" id="2.170.270.10">
    <property type="entry name" value="SET domain"/>
    <property type="match status" value="1"/>
</dbReference>
<dbReference type="InterPro" id="IPR001214">
    <property type="entry name" value="SET_dom"/>
</dbReference>
<evidence type="ECO:0000256" key="2">
    <source>
        <dbReference type="ARBA" id="ARBA00022679"/>
    </source>
</evidence>
<gene>
    <name evidence="6" type="ORF">N7476_001152</name>
</gene>
<evidence type="ECO:0000313" key="7">
    <source>
        <dbReference type="Proteomes" id="UP001147746"/>
    </source>
</evidence>
<comment type="caution">
    <text evidence="6">The sequence shown here is derived from an EMBL/GenBank/DDBJ whole genome shotgun (WGS) entry which is preliminary data.</text>
</comment>
<name>A0A9W9UDE2_9EURO</name>
<evidence type="ECO:0000256" key="3">
    <source>
        <dbReference type="ARBA" id="ARBA00022691"/>
    </source>
</evidence>
<accession>A0A9W9UDE2</accession>
<keyword evidence="3" id="KW-0949">S-adenosyl-L-methionine</keyword>
<sequence length="497" mass="56192">MVRRNIRVMLREPFDAVGLPNEWVNPVPRGKSVYRCIEVDNSDIGMGLTAWIGPTVCHVDQLCNPERNRSVRLEEDRPPMSQIIQAMYEKFFPISSLRYVFVTEVVNARTFHFIKRTLYPENNMEWPSRMVRRYIPSTWDFGTPEYDALIGTPIGRTISYLVLQAYPRGTHRIVRVVTWPCSPIAAHMRFDIEAIDGATEPAIEVDSADDIDDWDLVGGHSAEGNNRALSLLRPALGPEIYLANEHPHHIVQTLDGGLKRPRFNRRFQKHINHHIWKPEDFDYAANPVLVVGPRKCNLCRSTTTHAEYKVIKEKDRKADDDCDCVCRVFAGDSVELREYQGKGTGVRVLATYPHEEGGVHMDTYTGVIQVKGMPKCADDPYCLNVCLDVPGPDKGVICPTYYGNWTRFINHSCDSKAEFLAAVVGGKWVVFITLRKDISIFEEITVNYGEGYLKHVEYPCLCGSPQCCSKIGFSKYDGGEGSSKGRGKIIVKYGNPI</sequence>
<reference evidence="6" key="1">
    <citation type="submission" date="2022-12" db="EMBL/GenBank/DDBJ databases">
        <authorList>
            <person name="Petersen C."/>
        </authorList>
    </citation>
    <scope>NUCLEOTIDE SEQUENCE</scope>
    <source>
        <strain evidence="6">IBT 21472</strain>
    </source>
</reference>
<dbReference type="SUPFAM" id="SSF82199">
    <property type="entry name" value="SET domain"/>
    <property type="match status" value="1"/>
</dbReference>
<evidence type="ECO:0008006" key="8">
    <source>
        <dbReference type="Google" id="ProtNLM"/>
    </source>
</evidence>
<dbReference type="GO" id="GO:0032259">
    <property type="term" value="P:methylation"/>
    <property type="evidence" value="ECO:0007669"/>
    <property type="project" value="UniProtKB-KW"/>
</dbReference>
<dbReference type="GO" id="GO:0008168">
    <property type="term" value="F:methyltransferase activity"/>
    <property type="evidence" value="ECO:0007669"/>
    <property type="project" value="UniProtKB-KW"/>
</dbReference>
<dbReference type="Pfam" id="PF00856">
    <property type="entry name" value="SET"/>
    <property type="match status" value="1"/>
</dbReference>
<feature type="domain" description="SET" evidence="4">
    <location>
        <begin position="332"/>
        <end position="449"/>
    </location>
</feature>
<keyword evidence="7" id="KW-1185">Reference proteome</keyword>
<reference evidence="6" key="2">
    <citation type="journal article" date="2023" name="IMA Fungus">
        <title>Comparative genomic study of the Penicillium genus elucidates a diverse pangenome and 15 lateral gene transfer events.</title>
        <authorList>
            <person name="Petersen C."/>
            <person name="Sorensen T."/>
            <person name="Nielsen M.R."/>
            <person name="Sondergaard T.E."/>
            <person name="Sorensen J.L."/>
            <person name="Fitzpatrick D.A."/>
            <person name="Frisvad J.C."/>
            <person name="Nielsen K.L."/>
        </authorList>
    </citation>
    <scope>NUCLEOTIDE SEQUENCE</scope>
    <source>
        <strain evidence="6">IBT 21472</strain>
    </source>
</reference>
<dbReference type="SMART" id="SM00317">
    <property type="entry name" value="SET"/>
    <property type="match status" value="1"/>
</dbReference>
<protein>
    <recommendedName>
        <fullName evidence="8">SET domain-containing protein</fullName>
    </recommendedName>
</protein>
<keyword evidence="2" id="KW-0808">Transferase</keyword>
<dbReference type="InterPro" id="IPR003616">
    <property type="entry name" value="Post-SET_dom"/>
</dbReference>
<organism evidence="6 7">
    <name type="scientific">Penicillium atrosanguineum</name>
    <dbReference type="NCBI Taxonomy" id="1132637"/>
    <lineage>
        <taxon>Eukaryota</taxon>
        <taxon>Fungi</taxon>
        <taxon>Dikarya</taxon>
        <taxon>Ascomycota</taxon>
        <taxon>Pezizomycotina</taxon>
        <taxon>Eurotiomycetes</taxon>
        <taxon>Eurotiomycetidae</taxon>
        <taxon>Eurotiales</taxon>
        <taxon>Aspergillaceae</taxon>
        <taxon>Penicillium</taxon>
    </lineage>
</organism>
<evidence type="ECO:0000256" key="1">
    <source>
        <dbReference type="ARBA" id="ARBA00022603"/>
    </source>
</evidence>
<dbReference type="Proteomes" id="UP001147746">
    <property type="component" value="Unassembled WGS sequence"/>
</dbReference>
<keyword evidence="1" id="KW-0489">Methyltransferase</keyword>
<proteinExistence type="predicted"/>
<evidence type="ECO:0000259" key="5">
    <source>
        <dbReference type="PROSITE" id="PS50868"/>
    </source>
</evidence>
<dbReference type="AlphaFoldDB" id="A0A9W9UDE2"/>
<feature type="domain" description="Post-SET" evidence="5">
    <location>
        <begin position="456"/>
        <end position="472"/>
    </location>
</feature>